<keyword evidence="2" id="KW-0378">Hydrolase</keyword>
<sequence length="333" mass="35933">MILPVVTETVSALLVPSAQTRQDIAALPRTITAHDRFMAGLSCMTQVETGGLTPTTVLQFPFSLATWNVERCLFPTQAAAKLAQTGADIVLLSEMDCGMARTAQRHTTAEVADGLGMAYAFGVEFLELGLGSDTEREFCADAQNYAGFHGNALVSSAGMQHVFMVRLPGKRFWFMQGDDQPRLGERMAVGAMLETAQGPLVVVSTHLESNSDAKGRNAQLDHLVDVLDARFPGLPIVIGGDLNSGNHIGGDWRDESFFAEMAQRGFEAHGGPIDQVTTRPSLITRWPERLMKLDWFLVRGVQVGGSRIVPATGVDGGPLSDHDLVVLELQGLE</sequence>
<dbReference type="OrthoDB" id="8047712at2"/>
<dbReference type="InterPro" id="IPR005135">
    <property type="entry name" value="Endo/exonuclease/phosphatase"/>
</dbReference>
<dbReference type="Pfam" id="PF03372">
    <property type="entry name" value="Exo_endo_phos"/>
    <property type="match status" value="1"/>
</dbReference>
<feature type="domain" description="Endonuclease/exonuclease/phosphatase" evidence="1">
    <location>
        <begin position="65"/>
        <end position="322"/>
    </location>
</feature>
<evidence type="ECO:0000259" key="1">
    <source>
        <dbReference type="Pfam" id="PF03372"/>
    </source>
</evidence>
<reference evidence="2 3" key="1">
    <citation type="submission" date="2019-08" db="EMBL/GenBank/DDBJ databases">
        <title>Aureimonas fodiniaquatilis sp. nov., isolated from a coal mine wastewater.</title>
        <authorList>
            <person name="Kim W."/>
        </authorList>
    </citation>
    <scope>NUCLEOTIDE SEQUENCE [LARGE SCALE GENOMIC DNA]</scope>
    <source>
        <strain evidence="2 3">CAU 1482</strain>
    </source>
</reference>
<proteinExistence type="predicted"/>
<protein>
    <submittedName>
        <fullName evidence="2">Endonuclease</fullName>
    </submittedName>
</protein>
<accession>A0A5B0DQI2</accession>
<dbReference type="EMBL" id="VTWH01000004">
    <property type="protein sequence ID" value="KAA0969044.1"/>
    <property type="molecule type" value="Genomic_DNA"/>
</dbReference>
<dbReference type="Proteomes" id="UP000324738">
    <property type="component" value="Unassembled WGS sequence"/>
</dbReference>
<organism evidence="2 3">
    <name type="scientific">Aureimonas fodinaquatilis</name>
    <dbReference type="NCBI Taxonomy" id="2565783"/>
    <lineage>
        <taxon>Bacteria</taxon>
        <taxon>Pseudomonadati</taxon>
        <taxon>Pseudomonadota</taxon>
        <taxon>Alphaproteobacteria</taxon>
        <taxon>Hyphomicrobiales</taxon>
        <taxon>Aurantimonadaceae</taxon>
        <taxon>Aureimonas</taxon>
    </lineage>
</organism>
<dbReference type="RefSeq" id="WP_149301317.1">
    <property type="nucleotide sequence ID" value="NZ_VTWH01000004.1"/>
</dbReference>
<keyword evidence="3" id="KW-1185">Reference proteome</keyword>
<keyword evidence="2" id="KW-0255">Endonuclease</keyword>
<dbReference type="InterPro" id="IPR036691">
    <property type="entry name" value="Endo/exonu/phosph_ase_sf"/>
</dbReference>
<evidence type="ECO:0000313" key="2">
    <source>
        <dbReference type="EMBL" id="KAA0969044.1"/>
    </source>
</evidence>
<dbReference type="GO" id="GO:0004519">
    <property type="term" value="F:endonuclease activity"/>
    <property type="evidence" value="ECO:0007669"/>
    <property type="project" value="UniProtKB-KW"/>
</dbReference>
<gene>
    <name evidence="2" type="ORF">FPY71_15970</name>
</gene>
<dbReference type="AlphaFoldDB" id="A0A5B0DQI2"/>
<keyword evidence="2" id="KW-0540">Nuclease</keyword>
<evidence type="ECO:0000313" key="3">
    <source>
        <dbReference type="Proteomes" id="UP000324738"/>
    </source>
</evidence>
<comment type="caution">
    <text evidence="2">The sequence shown here is derived from an EMBL/GenBank/DDBJ whole genome shotgun (WGS) entry which is preliminary data.</text>
</comment>
<dbReference type="Gene3D" id="3.60.10.10">
    <property type="entry name" value="Endonuclease/exonuclease/phosphatase"/>
    <property type="match status" value="1"/>
</dbReference>
<dbReference type="SUPFAM" id="SSF56219">
    <property type="entry name" value="DNase I-like"/>
    <property type="match status" value="1"/>
</dbReference>
<name>A0A5B0DQI2_9HYPH</name>